<sequence>MYKGFQNEKESAKLLREKRFADIFYKSNSTGQLTWRCKEEEYQAKMNKELKRKLLKNSEKGSIQSDILNHHILKNKTLDELWDIIKSSIKKPATSKLSQKKKTHVVENISYIDAENKSSERIFEH</sequence>
<dbReference type="EMBL" id="CAJVQB010011358">
    <property type="protein sequence ID" value="CAG8747133.1"/>
    <property type="molecule type" value="Genomic_DNA"/>
</dbReference>
<evidence type="ECO:0000313" key="2">
    <source>
        <dbReference type="Proteomes" id="UP000789901"/>
    </source>
</evidence>
<gene>
    <name evidence="1" type="ORF">GMARGA_LOCUS15997</name>
</gene>
<protein>
    <submittedName>
        <fullName evidence="1">7054_t:CDS:1</fullName>
    </submittedName>
</protein>
<keyword evidence="2" id="KW-1185">Reference proteome</keyword>
<name>A0ABN7V9E2_GIGMA</name>
<accession>A0ABN7V9E2</accession>
<reference evidence="1 2" key="1">
    <citation type="submission" date="2021-06" db="EMBL/GenBank/DDBJ databases">
        <authorList>
            <person name="Kallberg Y."/>
            <person name="Tangrot J."/>
            <person name="Rosling A."/>
        </authorList>
    </citation>
    <scope>NUCLEOTIDE SEQUENCE [LARGE SCALE GENOMIC DNA]</scope>
    <source>
        <strain evidence="1 2">120-4 pot B 10/14</strain>
    </source>
</reference>
<comment type="caution">
    <text evidence="1">The sequence shown here is derived from an EMBL/GenBank/DDBJ whole genome shotgun (WGS) entry which is preliminary data.</text>
</comment>
<proteinExistence type="predicted"/>
<organism evidence="1 2">
    <name type="scientific">Gigaspora margarita</name>
    <dbReference type="NCBI Taxonomy" id="4874"/>
    <lineage>
        <taxon>Eukaryota</taxon>
        <taxon>Fungi</taxon>
        <taxon>Fungi incertae sedis</taxon>
        <taxon>Mucoromycota</taxon>
        <taxon>Glomeromycotina</taxon>
        <taxon>Glomeromycetes</taxon>
        <taxon>Diversisporales</taxon>
        <taxon>Gigasporaceae</taxon>
        <taxon>Gigaspora</taxon>
    </lineage>
</organism>
<dbReference type="Proteomes" id="UP000789901">
    <property type="component" value="Unassembled WGS sequence"/>
</dbReference>
<evidence type="ECO:0000313" key="1">
    <source>
        <dbReference type="EMBL" id="CAG8747133.1"/>
    </source>
</evidence>